<dbReference type="GO" id="GO:0003677">
    <property type="term" value="F:DNA binding"/>
    <property type="evidence" value="ECO:0007669"/>
    <property type="project" value="TreeGrafter"/>
</dbReference>
<feature type="region of interest" description="Disordered" evidence="1">
    <location>
        <begin position="303"/>
        <end position="358"/>
    </location>
</feature>
<protein>
    <submittedName>
        <fullName evidence="2">Uncharacterized protein</fullName>
    </submittedName>
</protein>
<dbReference type="PANTHER" id="PTHR28027">
    <property type="entry name" value="TRANSCRIPTIONAL REGULATOR MIT1"/>
    <property type="match status" value="1"/>
</dbReference>
<dbReference type="PANTHER" id="PTHR28027:SF1">
    <property type="entry name" value="CAMP INDEPENDENT REGULATORY PROTEIN (AFU_ORTHOLOGUE AFUA_3G09640)"/>
    <property type="match status" value="1"/>
</dbReference>
<dbReference type="InterPro" id="IPR018608">
    <property type="entry name" value="Gti1/Pac2"/>
</dbReference>
<sequence length="414" mass="46168">MSSTVSNPLGFATIMPVYRLRSNLVEKSQLFKSSRHLGNSQDGHRSGTKTTSLIRHLVNTPIRASDVQNNLAGPHQEEKAVCHTTSPAAIEHNHTHSPTATALVASENVIATRDTMSPCITYNGYVASTADALLLFEAVRLGRLNRVKGRLSELERRTYIRSGSVFVWSEDEAGMKRWTDGVNWSASRIDGSFLVYHEVETRHRSSISKPFEYTIKDKGLIKRAMSVTTHDGRKHRLVSYCTKEHLQEKRLRKPREDPSLVDIAIETHLYPEFGLPYSSLENCTSLDTPSVLEVPPYLGSRSQSPVAMLGQGSHESKHSDSYRMERFPVSPPLSATYESDPSVRTMSGLHDADGQPTNQDTRIVRLPSIAALLAHPQTIPSSAIPRFDHTTTTEQNFITPPLPGDELLKKCYNR</sequence>
<evidence type="ECO:0000256" key="1">
    <source>
        <dbReference type="SAM" id="MobiDB-lite"/>
    </source>
</evidence>
<organism evidence="2 3">
    <name type="scientific">Synchytrium endobioticum</name>
    <dbReference type="NCBI Taxonomy" id="286115"/>
    <lineage>
        <taxon>Eukaryota</taxon>
        <taxon>Fungi</taxon>
        <taxon>Fungi incertae sedis</taxon>
        <taxon>Chytridiomycota</taxon>
        <taxon>Chytridiomycota incertae sedis</taxon>
        <taxon>Chytridiomycetes</taxon>
        <taxon>Synchytriales</taxon>
        <taxon>Synchytriaceae</taxon>
        <taxon>Synchytrium</taxon>
    </lineage>
</organism>
<accession>A0A507CQF0</accession>
<feature type="compositionally biased region" description="Polar residues" evidence="1">
    <location>
        <begin position="336"/>
        <end position="345"/>
    </location>
</feature>
<name>A0A507CQF0_9FUNG</name>
<reference evidence="2 3" key="1">
    <citation type="journal article" date="2019" name="Sci. Rep.">
        <title>Comparative genomics of chytrid fungi reveal insights into the obligate biotrophic and pathogenic lifestyle of Synchytrium endobioticum.</title>
        <authorList>
            <person name="van de Vossenberg B.T.L.H."/>
            <person name="Warris S."/>
            <person name="Nguyen H.D.T."/>
            <person name="van Gent-Pelzer M.P.E."/>
            <person name="Joly D.L."/>
            <person name="van de Geest H.C."/>
            <person name="Bonants P.J.M."/>
            <person name="Smith D.S."/>
            <person name="Levesque C.A."/>
            <person name="van der Lee T.A.J."/>
        </authorList>
    </citation>
    <scope>NUCLEOTIDE SEQUENCE [LARGE SCALE GENOMIC DNA]</scope>
    <source>
        <strain evidence="2 3">LEV6574</strain>
    </source>
</reference>
<dbReference type="OrthoDB" id="5572844at2759"/>
<gene>
    <name evidence="2" type="ORF">SeLEV6574_g06127</name>
</gene>
<dbReference type="Pfam" id="PF09729">
    <property type="entry name" value="Gti1_Pac2"/>
    <property type="match status" value="1"/>
</dbReference>
<comment type="caution">
    <text evidence="2">The sequence shown here is derived from an EMBL/GenBank/DDBJ whole genome shotgun (WGS) entry which is preliminary data.</text>
</comment>
<evidence type="ECO:0000313" key="3">
    <source>
        <dbReference type="Proteomes" id="UP000320475"/>
    </source>
</evidence>
<dbReference type="VEuPathDB" id="FungiDB:SeMB42_g02900"/>
<dbReference type="AlphaFoldDB" id="A0A507CQF0"/>
<evidence type="ECO:0000313" key="2">
    <source>
        <dbReference type="EMBL" id="TPX41372.1"/>
    </source>
</evidence>
<dbReference type="Proteomes" id="UP000320475">
    <property type="component" value="Unassembled WGS sequence"/>
</dbReference>
<proteinExistence type="predicted"/>
<feature type="compositionally biased region" description="Basic and acidic residues" evidence="1">
    <location>
        <begin position="314"/>
        <end position="326"/>
    </location>
</feature>
<dbReference type="EMBL" id="QEAM01000325">
    <property type="protein sequence ID" value="TPX41372.1"/>
    <property type="molecule type" value="Genomic_DNA"/>
</dbReference>